<dbReference type="PANTHER" id="PTHR30535:SF7">
    <property type="entry name" value="IRON(III) DICITRATE-BINDING PROTEIN"/>
    <property type="match status" value="1"/>
</dbReference>
<dbReference type="InterPro" id="IPR002491">
    <property type="entry name" value="ABC_transptr_periplasmic_BD"/>
</dbReference>
<protein>
    <submittedName>
        <fullName evidence="4">ABC transporter substrate-binding protein</fullName>
    </submittedName>
</protein>
<feature type="chain" id="PRO_5046990533" evidence="2">
    <location>
        <begin position="32"/>
        <end position="368"/>
    </location>
</feature>
<evidence type="ECO:0000313" key="5">
    <source>
        <dbReference type="Proteomes" id="UP001597063"/>
    </source>
</evidence>
<accession>A0ABW2XWT3</accession>
<dbReference type="Proteomes" id="UP001597063">
    <property type="component" value="Unassembled WGS sequence"/>
</dbReference>
<dbReference type="Pfam" id="PF01497">
    <property type="entry name" value="Peripla_BP_2"/>
    <property type="match status" value="1"/>
</dbReference>
<proteinExistence type="inferred from homology"/>
<keyword evidence="2" id="KW-0732">Signal</keyword>
<dbReference type="EMBL" id="JBHTGP010000024">
    <property type="protein sequence ID" value="MFD0690846.1"/>
    <property type="molecule type" value="Genomic_DNA"/>
</dbReference>
<sequence>MSRPLSSHRLSLRTAAVATCAALATALGAVACGESGSGTASSGAGVNGPAGKTSYPLSFDNCGTKVSFSKAPQRVLILNGTSVAEVESFLMLGLEKHILANAQTYGVSDDPSMIAKIRALPTGGLTMNKNFDVPAEQVLKLKPDLVVSTWSGGFDAKRGFATREQLAAAGITTLVNPVNCANGKPDATAAEKRAYRNQSINSSFEFLLLLGRIFDAQQRAADLVSRLRGRIEAVRARTAGKPARKVLIAYPGMAMMNANGLPAVMTGGIYDDVIRAAGGTNSFSGRGEEVTRTLNKEQLATAQVDVLVVGLFTPQEKGEAEAARLFAAYPQWNASKTRTYAIVSDGVYLGPLNAVGVEKISKVVHADG</sequence>
<evidence type="ECO:0000256" key="1">
    <source>
        <dbReference type="ARBA" id="ARBA00008814"/>
    </source>
</evidence>
<feature type="signal peptide" evidence="2">
    <location>
        <begin position="1"/>
        <end position="31"/>
    </location>
</feature>
<dbReference type="RefSeq" id="WP_207400031.1">
    <property type="nucleotide sequence ID" value="NZ_CAACUY010000113.1"/>
</dbReference>
<comment type="caution">
    <text evidence="4">The sequence shown here is derived from an EMBL/GenBank/DDBJ whole genome shotgun (WGS) entry which is preliminary data.</text>
</comment>
<feature type="domain" description="Fe/B12 periplasmic-binding" evidence="3">
    <location>
        <begin position="77"/>
        <end position="368"/>
    </location>
</feature>
<name>A0ABW2XWT3_9ACTN</name>
<keyword evidence="5" id="KW-1185">Reference proteome</keyword>
<dbReference type="PROSITE" id="PS51257">
    <property type="entry name" value="PROKAR_LIPOPROTEIN"/>
    <property type="match status" value="1"/>
</dbReference>
<dbReference type="PROSITE" id="PS50983">
    <property type="entry name" value="FE_B12_PBP"/>
    <property type="match status" value="1"/>
</dbReference>
<evidence type="ECO:0000313" key="4">
    <source>
        <dbReference type="EMBL" id="MFD0690846.1"/>
    </source>
</evidence>
<evidence type="ECO:0000259" key="3">
    <source>
        <dbReference type="PROSITE" id="PS50983"/>
    </source>
</evidence>
<dbReference type="PANTHER" id="PTHR30535">
    <property type="entry name" value="VITAMIN B12-BINDING PROTEIN"/>
    <property type="match status" value="1"/>
</dbReference>
<reference evidence="5" key="1">
    <citation type="journal article" date="2019" name="Int. J. Syst. Evol. Microbiol.">
        <title>The Global Catalogue of Microorganisms (GCM) 10K type strain sequencing project: providing services to taxonomists for standard genome sequencing and annotation.</title>
        <authorList>
            <consortium name="The Broad Institute Genomics Platform"/>
            <consortium name="The Broad Institute Genome Sequencing Center for Infectious Disease"/>
            <person name="Wu L."/>
            <person name="Ma J."/>
        </authorList>
    </citation>
    <scope>NUCLEOTIDE SEQUENCE [LARGE SCALE GENOMIC DNA]</scope>
    <source>
        <strain evidence="5">JCM 9371</strain>
    </source>
</reference>
<dbReference type="InterPro" id="IPR050902">
    <property type="entry name" value="ABC_Transporter_SBP"/>
</dbReference>
<organism evidence="4 5">
    <name type="scientific">Actinomadura fibrosa</name>
    <dbReference type="NCBI Taxonomy" id="111802"/>
    <lineage>
        <taxon>Bacteria</taxon>
        <taxon>Bacillati</taxon>
        <taxon>Actinomycetota</taxon>
        <taxon>Actinomycetes</taxon>
        <taxon>Streptosporangiales</taxon>
        <taxon>Thermomonosporaceae</taxon>
        <taxon>Actinomadura</taxon>
    </lineage>
</organism>
<dbReference type="SUPFAM" id="SSF53807">
    <property type="entry name" value="Helical backbone' metal receptor"/>
    <property type="match status" value="1"/>
</dbReference>
<evidence type="ECO:0000256" key="2">
    <source>
        <dbReference type="SAM" id="SignalP"/>
    </source>
</evidence>
<dbReference type="Gene3D" id="3.40.50.1980">
    <property type="entry name" value="Nitrogenase molybdenum iron protein domain"/>
    <property type="match status" value="2"/>
</dbReference>
<gene>
    <name evidence="4" type="ORF">ACFQZM_40590</name>
</gene>
<comment type="similarity">
    <text evidence="1">Belongs to the bacterial solute-binding protein 8 family.</text>
</comment>